<dbReference type="PANTHER" id="PTHR42988">
    <property type="entry name" value="PHOSPHOHYDROLASE"/>
    <property type="match status" value="1"/>
</dbReference>
<organism evidence="6 7">
    <name type="scientific">Roseovarius phycicola</name>
    <dbReference type="NCBI Taxonomy" id="3080976"/>
    <lineage>
        <taxon>Bacteria</taxon>
        <taxon>Pseudomonadati</taxon>
        <taxon>Pseudomonadota</taxon>
        <taxon>Alphaproteobacteria</taxon>
        <taxon>Rhodobacterales</taxon>
        <taxon>Roseobacteraceae</taxon>
        <taxon>Roseovarius</taxon>
    </lineage>
</organism>
<dbReference type="Gene3D" id="3.60.21.10">
    <property type="match status" value="1"/>
</dbReference>
<dbReference type="EMBL" id="CP146069">
    <property type="protein sequence ID" value="WWR45901.1"/>
    <property type="molecule type" value="Genomic_DNA"/>
</dbReference>
<evidence type="ECO:0000256" key="3">
    <source>
        <dbReference type="ARBA" id="ARBA00023004"/>
    </source>
</evidence>
<evidence type="ECO:0000259" key="5">
    <source>
        <dbReference type="Pfam" id="PF00149"/>
    </source>
</evidence>
<name>A0ABZ2HIY3_9RHOB</name>
<feature type="domain" description="Calcineurin-like phosphoesterase" evidence="5">
    <location>
        <begin position="3"/>
        <end position="199"/>
    </location>
</feature>
<keyword evidence="3" id="KW-0408">Iron</keyword>
<gene>
    <name evidence="6" type="ORF">RZ517_14095</name>
</gene>
<accession>A0ABZ2HIY3</accession>
<dbReference type="SUPFAM" id="SSF56300">
    <property type="entry name" value="Metallo-dependent phosphatases"/>
    <property type="match status" value="1"/>
</dbReference>
<sequence>MARFLQLTDLHVVGKGMLCSNVLDTRSILRDAVNRLLELRPALDPLDAVLITGDVSDDGSRDSYAFARTHLERLGLPLFLVPGNHDARDPMRAAFAGQEWMPKNGLIDWQAQIGDTQLVGLDSLVEGQGGGQLRGDSLAVLSDVLADNDDGPLIIMLHHPPIQTGICFMDAIGLENADALGAVLEGSNRDVTVIAGHVHGVHHGKIGGHVVATAPAICSGFALDRRDNATVGFLKGPTGCAVIDTGPGGIWSAVSLDPFDGPFSF</sequence>
<dbReference type="Pfam" id="PF00149">
    <property type="entry name" value="Metallophos"/>
    <property type="match status" value="1"/>
</dbReference>
<protein>
    <submittedName>
        <fullName evidence="6">Metallophosphoesterase</fullName>
    </submittedName>
</protein>
<proteinExistence type="inferred from homology"/>
<dbReference type="InterPro" id="IPR029052">
    <property type="entry name" value="Metallo-depent_PP-like"/>
</dbReference>
<dbReference type="Proteomes" id="UP001364156">
    <property type="component" value="Chromosome"/>
</dbReference>
<evidence type="ECO:0000313" key="7">
    <source>
        <dbReference type="Proteomes" id="UP001364156"/>
    </source>
</evidence>
<evidence type="ECO:0000256" key="1">
    <source>
        <dbReference type="ARBA" id="ARBA00022723"/>
    </source>
</evidence>
<dbReference type="InterPro" id="IPR004843">
    <property type="entry name" value="Calcineurin-like_PHP"/>
</dbReference>
<evidence type="ECO:0000256" key="2">
    <source>
        <dbReference type="ARBA" id="ARBA00022801"/>
    </source>
</evidence>
<evidence type="ECO:0000313" key="6">
    <source>
        <dbReference type="EMBL" id="WWR45901.1"/>
    </source>
</evidence>
<comment type="similarity">
    <text evidence="4">Belongs to the cyclic nucleotide phosphodiesterase class-III family.</text>
</comment>
<keyword evidence="2" id="KW-0378">Hydrolase</keyword>
<evidence type="ECO:0000256" key="4">
    <source>
        <dbReference type="ARBA" id="ARBA00025742"/>
    </source>
</evidence>
<keyword evidence="1" id="KW-0479">Metal-binding</keyword>
<keyword evidence="7" id="KW-1185">Reference proteome</keyword>
<dbReference type="InterPro" id="IPR050884">
    <property type="entry name" value="CNP_phosphodiesterase-III"/>
</dbReference>
<dbReference type="PANTHER" id="PTHR42988:SF2">
    <property type="entry name" value="CYCLIC NUCLEOTIDE PHOSPHODIESTERASE CBUA0032-RELATED"/>
    <property type="match status" value="1"/>
</dbReference>
<reference evidence="6 7" key="1">
    <citation type="submission" date="2023-10" db="EMBL/GenBank/DDBJ databases">
        <title>Roseovarius strain S88 nov., isolated from a marine algae.</title>
        <authorList>
            <person name="Lee M.W."/>
            <person name="Lee J.K."/>
            <person name="Kim J.M."/>
            <person name="Choi D.G."/>
            <person name="Baek J.H."/>
            <person name="Bayburt H."/>
            <person name="Jung J.J."/>
            <person name="Han D.M."/>
            <person name="Jeon C.O."/>
        </authorList>
    </citation>
    <scope>NUCLEOTIDE SEQUENCE [LARGE SCALE GENOMIC DNA]</scope>
    <source>
        <strain evidence="6 7">S88</strain>
    </source>
</reference>
<dbReference type="RefSeq" id="WP_338548806.1">
    <property type="nucleotide sequence ID" value="NZ_CP146069.1"/>
</dbReference>